<dbReference type="CDD" id="cd03809">
    <property type="entry name" value="GT4_MtfB-like"/>
    <property type="match status" value="1"/>
</dbReference>
<sequence>MLFVIIGIDIRVLGSKFKSGIEEYAENLLAHMLPLDKRIKFKLFFSSFGEKLNNYDFLSLPNVEVKKFRLPNSCIFYSSRFLNFPKIDKLLGGVDVFFSPHFFISALSPGVKRVTTFHDLSFEYFPQFFTRQQRFWHNFGMNPSWQAKFSDCIIAVSESTKNDLAKYYSIDPMKIEVVYSGISPTIQKPSRERLELFRRQAGLPEKFILFLGKLEPRKNVAGLIKAFNLLKSSDDPPAGGLNDMHLVIVGSRGWLCEDIFKETDKSPYRSQIIFKDYISDEARPCYYGLASVFVYPSFFEGFGFPPLEAMACGTPVVASNNSSLPEVVGDAGFLIDPYNVSDIASAIKSLLDDRNLRGNLIQKGLARSQQFSWQKCAEKTLEVLTK</sequence>
<dbReference type="Gene3D" id="3.40.50.2000">
    <property type="entry name" value="Glycogen Phosphorylase B"/>
    <property type="match status" value="2"/>
</dbReference>
<dbReference type="SUPFAM" id="SSF53756">
    <property type="entry name" value="UDP-Glycosyltransferase/glycogen phosphorylase"/>
    <property type="match status" value="1"/>
</dbReference>
<gene>
    <name evidence="4" type="ORF">UU83_C0036G0005</name>
</gene>
<reference evidence="4 5" key="1">
    <citation type="journal article" date="2015" name="Nature">
        <title>rRNA introns, odd ribosomes, and small enigmatic genomes across a large radiation of phyla.</title>
        <authorList>
            <person name="Brown C.T."/>
            <person name="Hug L.A."/>
            <person name="Thomas B.C."/>
            <person name="Sharon I."/>
            <person name="Castelle C.J."/>
            <person name="Singh A."/>
            <person name="Wilkins M.J."/>
            <person name="Williams K.H."/>
            <person name="Banfield J.F."/>
        </authorList>
    </citation>
    <scope>NUCLEOTIDE SEQUENCE [LARGE SCALE GENOMIC DNA]</scope>
</reference>
<evidence type="ECO:0000256" key="1">
    <source>
        <dbReference type="ARBA" id="ARBA00022679"/>
    </source>
</evidence>
<dbReference type="FunFam" id="3.40.50.2000:FF:000119">
    <property type="entry name" value="Glycosyl transferase group 1"/>
    <property type="match status" value="1"/>
</dbReference>
<protein>
    <submittedName>
        <fullName evidence="4">Putative glycosyltransferase</fullName>
    </submittedName>
</protein>
<dbReference type="PATRIC" id="fig|1618667.3.peg.528"/>
<organism evidence="4 5">
    <name type="scientific">Candidatus Jorgensenbacteria bacterium GW2011_GWF2_41_8</name>
    <dbReference type="NCBI Taxonomy" id="1618667"/>
    <lineage>
        <taxon>Bacteria</taxon>
        <taxon>Candidatus Joergenseniibacteriota</taxon>
    </lineage>
</organism>
<proteinExistence type="predicted"/>
<dbReference type="InterPro" id="IPR028098">
    <property type="entry name" value="Glyco_trans_4-like_N"/>
</dbReference>
<dbReference type="InterPro" id="IPR001296">
    <property type="entry name" value="Glyco_trans_1"/>
</dbReference>
<dbReference type="Pfam" id="PF13439">
    <property type="entry name" value="Glyco_transf_4"/>
    <property type="match status" value="1"/>
</dbReference>
<feature type="domain" description="Glycosyltransferase subfamily 4-like N-terminal" evidence="3">
    <location>
        <begin position="20"/>
        <end position="184"/>
    </location>
</feature>
<dbReference type="EMBL" id="LCCD01000036">
    <property type="protein sequence ID" value="KKS23962.1"/>
    <property type="molecule type" value="Genomic_DNA"/>
</dbReference>
<evidence type="ECO:0000259" key="2">
    <source>
        <dbReference type="Pfam" id="PF00534"/>
    </source>
</evidence>
<comment type="caution">
    <text evidence="4">The sequence shown here is derived from an EMBL/GenBank/DDBJ whole genome shotgun (WGS) entry which is preliminary data.</text>
</comment>
<keyword evidence="1 4" id="KW-0808">Transferase</keyword>
<feature type="domain" description="Glycosyl transferase family 1" evidence="2">
    <location>
        <begin position="204"/>
        <end position="364"/>
    </location>
</feature>
<dbReference type="GO" id="GO:0009103">
    <property type="term" value="P:lipopolysaccharide biosynthetic process"/>
    <property type="evidence" value="ECO:0007669"/>
    <property type="project" value="TreeGrafter"/>
</dbReference>
<evidence type="ECO:0000259" key="3">
    <source>
        <dbReference type="Pfam" id="PF13439"/>
    </source>
</evidence>
<name>A0A0G0XHN5_9BACT</name>
<dbReference type="GO" id="GO:0016757">
    <property type="term" value="F:glycosyltransferase activity"/>
    <property type="evidence" value="ECO:0007669"/>
    <property type="project" value="InterPro"/>
</dbReference>
<dbReference type="Proteomes" id="UP000033856">
    <property type="component" value="Unassembled WGS sequence"/>
</dbReference>
<dbReference type="PANTHER" id="PTHR46401:SF2">
    <property type="entry name" value="GLYCOSYLTRANSFERASE WBBK-RELATED"/>
    <property type="match status" value="1"/>
</dbReference>
<evidence type="ECO:0000313" key="5">
    <source>
        <dbReference type="Proteomes" id="UP000033856"/>
    </source>
</evidence>
<evidence type="ECO:0000313" key="4">
    <source>
        <dbReference type="EMBL" id="KKS23962.1"/>
    </source>
</evidence>
<accession>A0A0G0XHN5</accession>
<dbReference type="PANTHER" id="PTHR46401">
    <property type="entry name" value="GLYCOSYLTRANSFERASE WBBK-RELATED"/>
    <property type="match status" value="1"/>
</dbReference>
<dbReference type="AlphaFoldDB" id="A0A0G0XHN5"/>
<dbReference type="Pfam" id="PF00534">
    <property type="entry name" value="Glycos_transf_1"/>
    <property type="match status" value="1"/>
</dbReference>